<name>A0ACB5TMA6_CANBO</name>
<proteinExistence type="predicted"/>
<reference evidence="1" key="1">
    <citation type="submission" date="2023-04" db="EMBL/GenBank/DDBJ databases">
        <title>Candida boidinii NBRC 1967.</title>
        <authorList>
            <person name="Ichikawa N."/>
            <person name="Sato H."/>
            <person name="Tonouchi N."/>
        </authorList>
    </citation>
    <scope>NUCLEOTIDE SEQUENCE</scope>
    <source>
        <strain evidence="1">NBRC 1967</strain>
    </source>
</reference>
<evidence type="ECO:0000313" key="2">
    <source>
        <dbReference type="Proteomes" id="UP001165101"/>
    </source>
</evidence>
<evidence type="ECO:0000313" key="1">
    <source>
        <dbReference type="EMBL" id="GME91139.1"/>
    </source>
</evidence>
<sequence length="153" mass="17497">MNKFEKAITSNRFARVMKKIADDEDGKDPTSMKTFFLKKVAIPMLDTESKTDSKKDSKTAKETVKKTESKKAEVKSTEKEDTKKKTDSKDESSKQVKKTNDMNDVAVEVLYKDAKDKKRAEANTKTFLENLRALKNLQALHHQQNQLQKKLIG</sequence>
<accession>A0ACB5TMA6</accession>
<dbReference type="Proteomes" id="UP001165101">
    <property type="component" value="Unassembled WGS sequence"/>
</dbReference>
<gene>
    <name evidence="1" type="ORF">Cboi01_000217700</name>
</gene>
<comment type="caution">
    <text evidence="1">The sequence shown here is derived from an EMBL/GenBank/DDBJ whole genome shotgun (WGS) entry which is preliminary data.</text>
</comment>
<keyword evidence="2" id="KW-1185">Reference proteome</keyword>
<dbReference type="EMBL" id="BSXV01000925">
    <property type="protein sequence ID" value="GME91139.1"/>
    <property type="molecule type" value="Genomic_DNA"/>
</dbReference>
<protein>
    <submittedName>
        <fullName evidence="1">Unnamed protein product</fullName>
    </submittedName>
</protein>
<organism evidence="1 2">
    <name type="scientific">Candida boidinii</name>
    <name type="common">Yeast</name>
    <dbReference type="NCBI Taxonomy" id="5477"/>
    <lineage>
        <taxon>Eukaryota</taxon>
        <taxon>Fungi</taxon>
        <taxon>Dikarya</taxon>
        <taxon>Ascomycota</taxon>
        <taxon>Saccharomycotina</taxon>
        <taxon>Pichiomycetes</taxon>
        <taxon>Pichiales</taxon>
        <taxon>Pichiaceae</taxon>
        <taxon>Ogataea</taxon>
        <taxon>Ogataea/Candida clade</taxon>
    </lineage>
</organism>